<evidence type="ECO:0000259" key="9">
    <source>
        <dbReference type="PROSITE" id="PS50255"/>
    </source>
</evidence>
<dbReference type="Pfam" id="PF00173">
    <property type="entry name" value="Cyt-b5"/>
    <property type="match status" value="1"/>
</dbReference>
<dbReference type="GO" id="GO:0020037">
    <property type="term" value="F:heme binding"/>
    <property type="evidence" value="ECO:0007669"/>
    <property type="project" value="UniProtKB-UniRule"/>
</dbReference>
<dbReference type="PRINTS" id="PR00363">
    <property type="entry name" value="CYTOCHROMEB5"/>
</dbReference>
<accession>A0A7S0RGV5</accession>
<keyword evidence="3 8" id="KW-0812">Transmembrane</keyword>
<dbReference type="SMART" id="SM01117">
    <property type="entry name" value="Cyt-b5"/>
    <property type="match status" value="1"/>
</dbReference>
<organism evidence="10">
    <name type="scientific">Pyramimonas obovata</name>
    <dbReference type="NCBI Taxonomy" id="1411642"/>
    <lineage>
        <taxon>Eukaryota</taxon>
        <taxon>Viridiplantae</taxon>
        <taxon>Chlorophyta</taxon>
        <taxon>Pyramimonadophyceae</taxon>
        <taxon>Pyramimonadales</taxon>
        <taxon>Pyramimonadaceae</taxon>
        <taxon>Pyramimonas</taxon>
        <taxon>Pyramimonas incertae sedis</taxon>
    </lineage>
</organism>
<evidence type="ECO:0000313" key="10">
    <source>
        <dbReference type="EMBL" id="CAD8677093.1"/>
    </source>
</evidence>
<feature type="domain" description="Cytochrome b5 heme-binding" evidence="9">
    <location>
        <begin position="10"/>
        <end position="86"/>
    </location>
</feature>
<dbReference type="InterPro" id="IPR018506">
    <property type="entry name" value="Cyt_B5_heme-BS"/>
</dbReference>
<dbReference type="InterPro" id="IPR050668">
    <property type="entry name" value="Cytochrome_b5"/>
</dbReference>
<evidence type="ECO:0000256" key="6">
    <source>
        <dbReference type="ARBA" id="ARBA00023136"/>
    </source>
</evidence>
<name>A0A7S0RGV5_9CHLO</name>
<gene>
    <name evidence="10" type="ORF">POBO1169_LOCUS13460</name>
</gene>
<evidence type="ECO:0000256" key="5">
    <source>
        <dbReference type="ARBA" id="ARBA00023004"/>
    </source>
</evidence>
<comment type="subcellular location">
    <subcellularLocation>
        <location evidence="1">Membrane</location>
    </subcellularLocation>
</comment>
<protein>
    <recommendedName>
        <fullName evidence="9">Cytochrome b5 heme-binding domain-containing protein</fullName>
    </recommendedName>
</protein>
<dbReference type="GO" id="GO:0046872">
    <property type="term" value="F:metal ion binding"/>
    <property type="evidence" value="ECO:0007669"/>
    <property type="project" value="UniProtKB-UniRule"/>
</dbReference>
<evidence type="ECO:0000256" key="8">
    <source>
        <dbReference type="RuleBase" id="RU362121"/>
    </source>
</evidence>
<dbReference type="PROSITE" id="PS00191">
    <property type="entry name" value="CYTOCHROME_B5_1"/>
    <property type="match status" value="1"/>
</dbReference>
<dbReference type="InterPro" id="IPR001199">
    <property type="entry name" value="Cyt_B5-like_heme/steroid-bd"/>
</dbReference>
<dbReference type="InterPro" id="IPR036400">
    <property type="entry name" value="Cyt_B5-like_heme/steroid_sf"/>
</dbReference>
<proteinExistence type="inferred from homology"/>
<dbReference type="AlphaFoldDB" id="A0A7S0RGV5"/>
<dbReference type="PROSITE" id="PS50255">
    <property type="entry name" value="CYTOCHROME_B5_2"/>
    <property type="match status" value="1"/>
</dbReference>
<reference evidence="10" key="1">
    <citation type="submission" date="2021-01" db="EMBL/GenBank/DDBJ databases">
        <authorList>
            <person name="Corre E."/>
            <person name="Pelletier E."/>
            <person name="Niang G."/>
            <person name="Scheremetjew M."/>
            <person name="Finn R."/>
            <person name="Kale V."/>
            <person name="Holt S."/>
            <person name="Cochrane G."/>
            <person name="Meng A."/>
            <person name="Brown T."/>
            <person name="Cohen L."/>
        </authorList>
    </citation>
    <scope>NUCLEOTIDE SEQUENCE</scope>
    <source>
        <strain evidence="10">CCMP722</strain>
    </source>
</reference>
<evidence type="ECO:0000256" key="1">
    <source>
        <dbReference type="ARBA" id="ARBA00004370"/>
    </source>
</evidence>
<evidence type="ECO:0000256" key="4">
    <source>
        <dbReference type="ARBA" id="ARBA00022723"/>
    </source>
</evidence>
<dbReference type="PANTHER" id="PTHR19359">
    <property type="entry name" value="CYTOCHROME B5"/>
    <property type="match status" value="1"/>
</dbReference>
<dbReference type="PANTHER" id="PTHR19359:SF14">
    <property type="entry name" value="CYTOCHROME B5 A"/>
    <property type="match status" value="1"/>
</dbReference>
<evidence type="ECO:0000256" key="2">
    <source>
        <dbReference type="ARBA" id="ARBA00022617"/>
    </source>
</evidence>
<keyword evidence="5 8" id="KW-0408">Iron</keyword>
<dbReference type="EMBL" id="HBFA01026456">
    <property type="protein sequence ID" value="CAD8677093.1"/>
    <property type="molecule type" value="Transcribed_RNA"/>
</dbReference>
<dbReference type="SUPFAM" id="SSF55856">
    <property type="entry name" value="Cytochrome b5-like heme/steroid binding domain"/>
    <property type="match status" value="1"/>
</dbReference>
<feature type="transmembrane region" description="Helical" evidence="8">
    <location>
        <begin position="105"/>
        <end position="129"/>
    </location>
</feature>
<comment type="similarity">
    <text evidence="7 8">Belongs to the cytochrome b5 family.</text>
</comment>
<keyword evidence="4 8" id="KW-0479">Metal-binding</keyword>
<keyword evidence="8" id="KW-1133">Transmembrane helix</keyword>
<dbReference type="FunFam" id="3.10.120.10:FF:000002">
    <property type="entry name" value="Cytochrome b5 type B"/>
    <property type="match status" value="1"/>
</dbReference>
<dbReference type="Gene3D" id="3.10.120.10">
    <property type="entry name" value="Cytochrome b5-like heme/steroid binding domain"/>
    <property type="match status" value="1"/>
</dbReference>
<sequence>MSAEEAKEEKKVYTLEEVEKHTSAESCWIVVEGKVYDVTKYLDDHPGGHDVLLDASGSDATEDFNDVGHSKPAIASMEKYLIGEFAGGSSSKTTKTGGKANQGGLAVLLQFLVPILVAMLVLAVNHGYLANPFQK</sequence>
<keyword evidence="2 8" id="KW-0349">Heme</keyword>
<evidence type="ECO:0000256" key="3">
    <source>
        <dbReference type="ARBA" id="ARBA00022692"/>
    </source>
</evidence>
<evidence type="ECO:0000256" key="7">
    <source>
        <dbReference type="ARBA" id="ARBA00038168"/>
    </source>
</evidence>
<dbReference type="GO" id="GO:0016020">
    <property type="term" value="C:membrane"/>
    <property type="evidence" value="ECO:0007669"/>
    <property type="project" value="UniProtKB-SubCell"/>
</dbReference>
<keyword evidence="6 8" id="KW-0472">Membrane</keyword>